<feature type="binding site" evidence="7 8">
    <location>
        <position position="61"/>
    </location>
    <ligand>
        <name>S-adenosyl-L-methionine</name>
        <dbReference type="ChEBI" id="CHEBI:59789"/>
    </ligand>
</feature>
<gene>
    <name evidence="7" type="primary">rsmA</name>
    <name evidence="7" type="synonym">ksgA</name>
    <name evidence="10" type="ORF">GGR27_000943</name>
</gene>
<evidence type="ECO:0000259" key="9">
    <source>
        <dbReference type="SMART" id="SM00650"/>
    </source>
</evidence>
<dbReference type="Gene3D" id="3.40.50.150">
    <property type="entry name" value="Vaccinia Virus protein VP39"/>
    <property type="match status" value="1"/>
</dbReference>
<evidence type="ECO:0000256" key="1">
    <source>
        <dbReference type="ARBA" id="ARBA00022490"/>
    </source>
</evidence>
<evidence type="ECO:0000256" key="8">
    <source>
        <dbReference type="PROSITE-ProRule" id="PRU01026"/>
    </source>
</evidence>
<dbReference type="PANTHER" id="PTHR11727:SF7">
    <property type="entry name" value="DIMETHYLADENOSINE TRANSFERASE-RELATED"/>
    <property type="match status" value="1"/>
</dbReference>
<evidence type="ECO:0000256" key="4">
    <source>
        <dbReference type="ARBA" id="ARBA00022679"/>
    </source>
</evidence>
<keyword evidence="5 7" id="KW-0949">S-adenosyl-L-methionine</keyword>
<evidence type="ECO:0000256" key="3">
    <source>
        <dbReference type="ARBA" id="ARBA00022603"/>
    </source>
</evidence>
<comment type="function">
    <text evidence="7">Specifically dimethylates two adjacent adenosines (A1518 and A1519) in the loop of a conserved hairpin near the 3'-end of 16S rRNA in the 30S particle. May play a critical role in biogenesis of 30S subunits.</text>
</comment>
<feature type="domain" description="Ribosomal RNA adenine methylase transferase N-terminal" evidence="9">
    <location>
        <begin position="17"/>
        <end position="190"/>
    </location>
</feature>
<feature type="binding site" evidence="7 8">
    <location>
        <position position="10"/>
    </location>
    <ligand>
        <name>S-adenosyl-L-methionine</name>
        <dbReference type="ChEBI" id="CHEBI:59789"/>
    </ligand>
</feature>
<comment type="subcellular location">
    <subcellularLocation>
        <location evidence="7">Cytoplasm</location>
    </subcellularLocation>
</comment>
<feature type="binding site" evidence="7 8">
    <location>
        <position position="12"/>
    </location>
    <ligand>
        <name>S-adenosyl-L-methionine</name>
        <dbReference type="ChEBI" id="CHEBI:59789"/>
    </ligand>
</feature>
<dbReference type="InterPro" id="IPR029063">
    <property type="entry name" value="SAM-dependent_MTases_sf"/>
</dbReference>
<feature type="binding site" evidence="7 8">
    <location>
        <position position="38"/>
    </location>
    <ligand>
        <name>S-adenosyl-L-methionine</name>
        <dbReference type="ChEBI" id="CHEBI:59789"/>
    </ligand>
</feature>
<organism evidence="10 11">
    <name type="scientific">Neolewinella antarctica</name>
    <dbReference type="NCBI Taxonomy" id="442734"/>
    <lineage>
        <taxon>Bacteria</taxon>
        <taxon>Pseudomonadati</taxon>
        <taxon>Bacteroidota</taxon>
        <taxon>Saprospiria</taxon>
        <taxon>Saprospirales</taxon>
        <taxon>Lewinellaceae</taxon>
        <taxon>Neolewinella</taxon>
    </lineage>
</organism>
<proteinExistence type="inferred from homology"/>
<protein>
    <recommendedName>
        <fullName evidence="7">Ribosomal RNA small subunit methyltransferase A</fullName>
        <ecNumber evidence="7">2.1.1.182</ecNumber>
    </recommendedName>
    <alternativeName>
        <fullName evidence="7">16S rRNA (adenine(1518)-N(6)/adenine(1519)-N(6))-dimethyltransferase</fullName>
    </alternativeName>
    <alternativeName>
        <fullName evidence="7">16S rRNA dimethyladenosine transferase</fullName>
    </alternativeName>
    <alternativeName>
        <fullName evidence="7">16S rRNA dimethylase</fullName>
    </alternativeName>
    <alternativeName>
        <fullName evidence="7">S-adenosylmethionine-6-N', N'-adenosyl(rRNA) dimethyltransferase</fullName>
    </alternativeName>
</protein>
<dbReference type="PROSITE" id="PS51689">
    <property type="entry name" value="SAM_RNA_A_N6_MT"/>
    <property type="match status" value="1"/>
</dbReference>
<name>A0ABX0X8H3_9BACT</name>
<keyword evidence="2 7" id="KW-0698">rRNA processing</keyword>
<dbReference type="SMART" id="SM00650">
    <property type="entry name" value="rADc"/>
    <property type="match status" value="1"/>
</dbReference>
<evidence type="ECO:0000313" key="10">
    <source>
        <dbReference type="EMBL" id="NJC25462.1"/>
    </source>
</evidence>
<keyword evidence="11" id="KW-1185">Reference proteome</keyword>
<feature type="binding site" evidence="7 8">
    <location>
        <position position="85"/>
    </location>
    <ligand>
        <name>S-adenosyl-L-methionine</name>
        <dbReference type="ChEBI" id="CHEBI:59789"/>
    </ligand>
</feature>
<dbReference type="SUPFAM" id="SSF53335">
    <property type="entry name" value="S-adenosyl-L-methionine-dependent methyltransferases"/>
    <property type="match status" value="1"/>
</dbReference>
<dbReference type="InterPro" id="IPR023165">
    <property type="entry name" value="rRNA_Ade_diMease-like_C"/>
</dbReference>
<comment type="similarity">
    <text evidence="7">Belongs to the class I-like SAM-binding methyltransferase superfamily. rRNA adenine N(6)-methyltransferase family. RsmA subfamily.</text>
</comment>
<dbReference type="EMBL" id="JAATJH010000001">
    <property type="protein sequence ID" value="NJC25462.1"/>
    <property type="molecule type" value="Genomic_DNA"/>
</dbReference>
<dbReference type="PROSITE" id="PS01131">
    <property type="entry name" value="RRNA_A_DIMETH"/>
    <property type="match status" value="1"/>
</dbReference>
<dbReference type="Gene3D" id="1.10.8.100">
    <property type="entry name" value="Ribosomal RNA adenine dimethylase-like, domain 2"/>
    <property type="match status" value="1"/>
</dbReference>
<evidence type="ECO:0000313" key="11">
    <source>
        <dbReference type="Proteomes" id="UP000770785"/>
    </source>
</evidence>
<keyword evidence="3 7" id="KW-0489">Methyltransferase</keyword>
<dbReference type="RefSeq" id="WP_168036212.1">
    <property type="nucleotide sequence ID" value="NZ_JAATJH010000001.1"/>
</dbReference>
<keyword evidence="6 7" id="KW-0694">RNA-binding</keyword>
<evidence type="ECO:0000256" key="6">
    <source>
        <dbReference type="ARBA" id="ARBA00022884"/>
    </source>
</evidence>
<dbReference type="InterPro" id="IPR020596">
    <property type="entry name" value="rRNA_Ade_Mease_Trfase_CS"/>
</dbReference>
<dbReference type="EC" id="2.1.1.182" evidence="7"/>
<dbReference type="PANTHER" id="PTHR11727">
    <property type="entry name" value="DIMETHYLADENOSINE TRANSFERASE"/>
    <property type="match status" value="1"/>
</dbReference>
<comment type="caution">
    <text evidence="10">The sequence shown here is derived from an EMBL/GenBank/DDBJ whole genome shotgun (WGS) entry which is preliminary data.</text>
</comment>
<dbReference type="GO" id="GO:0052908">
    <property type="term" value="F:16S rRNA (adenine(1518)-N(6)/adenine(1519)-N(6))-dimethyltransferase activity"/>
    <property type="evidence" value="ECO:0007669"/>
    <property type="project" value="UniProtKB-EC"/>
</dbReference>
<evidence type="ECO:0000256" key="5">
    <source>
        <dbReference type="ARBA" id="ARBA00022691"/>
    </source>
</evidence>
<evidence type="ECO:0000256" key="7">
    <source>
        <dbReference type="HAMAP-Rule" id="MF_00607"/>
    </source>
</evidence>
<dbReference type="HAMAP" id="MF_00607">
    <property type="entry name" value="16SrRNA_methyltr_A"/>
    <property type="match status" value="1"/>
</dbReference>
<evidence type="ECO:0000256" key="2">
    <source>
        <dbReference type="ARBA" id="ARBA00022552"/>
    </source>
</evidence>
<dbReference type="InterPro" id="IPR011530">
    <property type="entry name" value="rRNA_adenine_dimethylase"/>
</dbReference>
<dbReference type="Proteomes" id="UP000770785">
    <property type="component" value="Unassembled WGS sequence"/>
</dbReference>
<dbReference type="InterPro" id="IPR020598">
    <property type="entry name" value="rRNA_Ade_methylase_Trfase_N"/>
</dbReference>
<keyword evidence="1 7" id="KW-0963">Cytoplasm</keyword>
<dbReference type="Pfam" id="PF00398">
    <property type="entry name" value="RrnaAD"/>
    <property type="match status" value="1"/>
</dbReference>
<dbReference type="InterPro" id="IPR001737">
    <property type="entry name" value="KsgA/Erm"/>
</dbReference>
<comment type="catalytic activity">
    <reaction evidence="7">
        <text>adenosine(1518)/adenosine(1519) in 16S rRNA + 4 S-adenosyl-L-methionine = N(6)-dimethyladenosine(1518)/N(6)-dimethyladenosine(1519) in 16S rRNA + 4 S-adenosyl-L-homocysteine + 4 H(+)</text>
        <dbReference type="Rhea" id="RHEA:19609"/>
        <dbReference type="Rhea" id="RHEA-COMP:10232"/>
        <dbReference type="Rhea" id="RHEA-COMP:10233"/>
        <dbReference type="ChEBI" id="CHEBI:15378"/>
        <dbReference type="ChEBI" id="CHEBI:57856"/>
        <dbReference type="ChEBI" id="CHEBI:59789"/>
        <dbReference type="ChEBI" id="CHEBI:74411"/>
        <dbReference type="ChEBI" id="CHEBI:74493"/>
        <dbReference type="EC" id="2.1.1.182"/>
    </reaction>
</comment>
<keyword evidence="4 7" id="KW-0808">Transferase</keyword>
<accession>A0ABX0X8H3</accession>
<sequence length="253" mass="28768">MRAKKSYGQHFLNNEHYALQIAQSLQLTDQYDHVLEVGPGQGMLTKHLLEREKDFSLTVSEADKDMIAYLGEHFPQLDGRVQPGDFLKLDVAELFGGKAFGLIGNYPYNISSQILFKMLDNYEQIPEMTGMFQKEVADRVVAGSGSKIYGVVGVLVQARYEGKVILNVGPGNFNPPPRVDSAVIRLTRRAEPLVADERWGDFKHIVKSAFGMRRKMLRNSLKAVFDQDVLRDDFFQRRPEQVSLEEFAELARR</sequence>
<reference evidence="10 11" key="1">
    <citation type="submission" date="2020-03" db="EMBL/GenBank/DDBJ databases">
        <title>Genomic Encyclopedia of Type Strains, Phase IV (KMG-IV): sequencing the most valuable type-strain genomes for metagenomic binning, comparative biology and taxonomic classification.</title>
        <authorList>
            <person name="Goeker M."/>
        </authorList>
    </citation>
    <scope>NUCLEOTIDE SEQUENCE [LARGE SCALE GENOMIC DNA]</scope>
    <source>
        <strain evidence="10 11">DSM 105096</strain>
    </source>
</reference>
<dbReference type="NCBIfam" id="TIGR00755">
    <property type="entry name" value="ksgA"/>
    <property type="match status" value="1"/>
</dbReference>
<feature type="binding site" evidence="7 8">
    <location>
        <position position="105"/>
    </location>
    <ligand>
        <name>S-adenosyl-L-methionine</name>
        <dbReference type="ChEBI" id="CHEBI:59789"/>
    </ligand>
</feature>